<name>A0A1M6MAL6_9FIRM</name>
<keyword evidence="4" id="KW-1003">Cell membrane</keyword>
<dbReference type="InterPro" id="IPR005467">
    <property type="entry name" value="His_kinase_dom"/>
</dbReference>
<dbReference type="SMART" id="SM00387">
    <property type="entry name" value="HATPase_c"/>
    <property type="match status" value="1"/>
</dbReference>
<keyword evidence="12" id="KW-0902">Two-component regulatory system</keyword>
<evidence type="ECO:0000256" key="4">
    <source>
        <dbReference type="ARBA" id="ARBA00022475"/>
    </source>
</evidence>
<evidence type="ECO:0000256" key="2">
    <source>
        <dbReference type="ARBA" id="ARBA00004651"/>
    </source>
</evidence>
<dbReference type="GO" id="GO:0005524">
    <property type="term" value="F:ATP binding"/>
    <property type="evidence" value="ECO:0007669"/>
    <property type="project" value="UniProtKB-KW"/>
</dbReference>
<dbReference type="PANTHER" id="PTHR45528">
    <property type="entry name" value="SENSOR HISTIDINE KINASE CPXA"/>
    <property type="match status" value="1"/>
</dbReference>
<evidence type="ECO:0000256" key="13">
    <source>
        <dbReference type="ARBA" id="ARBA00023136"/>
    </source>
</evidence>
<evidence type="ECO:0000256" key="12">
    <source>
        <dbReference type="ARBA" id="ARBA00023012"/>
    </source>
</evidence>
<evidence type="ECO:0000259" key="16">
    <source>
        <dbReference type="PROSITE" id="PS50109"/>
    </source>
</evidence>
<dbReference type="PROSITE" id="PS50109">
    <property type="entry name" value="HIS_KIN"/>
    <property type="match status" value="1"/>
</dbReference>
<dbReference type="SMART" id="SM00388">
    <property type="entry name" value="HisKA"/>
    <property type="match status" value="1"/>
</dbReference>
<dbReference type="Pfam" id="PF00512">
    <property type="entry name" value="HisKA"/>
    <property type="match status" value="1"/>
</dbReference>
<accession>A0A1M6MAL6</accession>
<organism evidence="17 18">
    <name type="scientific">Anaerocolumna jejuensis DSM 15929</name>
    <dbReference type="NCBI Taxonomy" id="1121322"/>
    <lineage>
        <taxon>Bacteria</taxon>
        <taxon>Bacillati</taxon>
        <taxon>Bacillota</taxon>
        <taxon>Clostridia</taxon>
        <taxon>Lachnospirales</taxon>
        <taxon>Lachnospiraceae</taxon>
        <taxon>Anaerocolumna</taxon>
    </lineage>
</organism>
<keyword evidence="11 15" id="KW-1133">Transmembrane helix</keyword>
<keyword evidence="9 17" id="KW-0418">Kinase</keyword>
<dbReference type="InterPro" id="IPR003661">
    <property type="entry name" value="HisK_dim/P_dom"/>
</dbReference>
<keyword evidence="14" id="KW-0175">Coiled coil</keyword>
<gene>
    <name evidence="17" type="ORF">SAMN02745136_00918</name>
</gene>
<reference evidence="17 18" key="1">
    <citation type="submission" date="2016-11" db="EMBL/GenBank/DDBJ databases">
        <authorList>
            <person name="Jaros S."/>
            <person name="Januszkiewicz K."/>
            <person name="Wedrychowicz H."/>
        </authorList>
    </citation>
    <scope>NUCLEOTIDE SEQUENCE [LARGE SCALE GENOMIC DNA]</scope>
    <source>
        <strain evidence="17 18">DSM 15929</strain>
    </source>
</reference>
<keyword evidence="8" id="KW-0547">Nucleotide-binding</keyword>
<dbReference type="EC" id="2.7.13.3" evidence="3"/>
<dbReference type="SUPFAM" id="SSF55874">
    <property type="entry name" value="ATPase domain of HSP90 chaperone/DNA topoisomerase II/histidine kinase"/>
    <property type="match status" value="1"/>
</dbReference>
<feature type="transmembrane region" description="Helical" evidence="15">
    <location>
        <begin position="18"/>
        <end position="36"/>
    </location>
</feature>
<evidence type="ECO:0000256" key="5">
    <source>
        <dbReference type="ARBA" id="ARBA00022553"/>
    </source>
</evidence>
<keyword evidence="18" id="KW-1185">Reference proteome</keyword>
<dbReference type="AlphaFoldDB" id="A0A1M6MAL6"/>
<dbReference type="InterPro" id="IPR036890">
    <property type="entry name" value="HATPase_C_sf"/>
</dbReference>
<feature type="domain" description="Histidine kinase" evidence="16">
    <location>
        <begin position="160"/>
        <end position="375"/>
    </location>
</feature>
<feature type="coiled-coil region" evidence="14">
    <location>
        <begin position="126"/>
        <end position="157"/>
    </location>
</feature>
<dbReference type="Gene3D" id="1.10.287.130">
    <property type="match status" value="1"/>
</dbReference>
<dbReference type="CDD" id="cd00082">
    <property type="entry name" value="HisKA"/>
    <property type="match status" value="1"/>
</dbReference>
<evidence type="ECO:0000313" key="17">
    <source>
        <dbReference type="EMBL" id="SHJ80353.1"/>
    </source>
</evidence>
<protein>
    <recommendedName>
        <fullName evidence="3">histidine kinase</fullName>
        <ecNumber evidence="3">2.7.13.3</ecNumber>
    </recommendedName>
</protein>
<dbReference type="STRING" id="1121322.SAMN02745136_00918"/>
<keyword evidence="13 15" id="KW-0472">Membrane</keyword>
<keyword evidence="10" id="KW-0067">ATP-binding</keyword>
<evidence type="ECO:0000256" key="3">
    <source>
        <dbReference type="ARBA" id="ARBA00012438"/>
    </source>
</evidence>
<evidence type="ECO:0000256" key="1">
    <source>
        <dbReference type="ARBA" id="ARBA00000085"/>
    </source>
</evidence>
<feature type="transmembrane region" description="Helical" evidence="15">
    <location>
        <begin position="77"/>
        <end position="95"/>
    </location>
</feature>
<dbReference type="InterPro" id="IPR036097">
    <property type="entry name" value="HisK_dim/P_sf"/>
</dbReference>
<proteinExistence type="predicted"/>
<dbReference type="GO" id="GO:0005886">
    <property type="term" value="C:plasma membrane"/>
    <property type="evidence" value="ECO:0007669"/>
    <property type="project" value="UniProtKB-SubCell"/>
</dbReference>
<dbReference type="Gene3D" id="3.30.565.10">
    <property type="entry name" value="Histidine kinase-like ATPase, C-terminal domain"/>
    <property type="match status" value="1"/>
</dbReference>
<dbReference type="Pfam" id="PF02518">
    <property type="entry name" value="HATPase_c"/>
    <property type="match status" value="1"/>
</dbReference>
<dbReference type="EMBL" id="FRAC01000007">
    <property type="protein sequence ID" value="SHJ80353.1"/>
    <property type="molecule type" value="Genomic_DNA"/>
</dbReference>
<dbReference type="SUPFAM" id="SSF47384">
    <property type="entry name" value="Homodimeric domain of signal transducing histidine kinase"/>
    <property type="match status" value="1"/>
</dbReference>
<sequence>MKSNTFKEKAYGRLLRRLFFQTLALLAIAAILVLFLRSILRGKLADTLVYYIAILLDTDWYRAQDIYFIYIRNNIELIIGLIIVIFFFILFRLSSSLFTRYFDQMVAGVDKLSEEADEKIAMNPELKFMEIKLNEVKDRLKRRAEEAQAAEERKDELVVYLAHDIKTPLTSVIGYLSLLDEAYDMPAEQKAKYVHIALEKSYRLETLINEFFEITRYNLKSMPLYQKEINLCYMMIQVADELYPQLAPHGQDIRISIEENTIIWGDSEKLARVFNNILKNAIAYGDKNSSIDISAEENGNKVVICFENKGGIPKEKLNSIFEKFYRLDSARSSTTGGAGLGLAIAKDIITLHGGTIKAQSDNAHTIFTVELFNKQAEAAQL</sequence>
<evidence type="ECO:0000256" key="11">
    <source>
        <dbReference type="ARBA" id="ARBA00022989"/>
    </source>
</evidence>
<evidence type="ECO:0000256" key="15">
    <source>
        <dbReference type="SAM" id="Phobius"/>
    </source>
</evidence>
<dbReference type="FunFam" id="3.30.565.10:FF:000013">
    <property type="entry name" value="Two-component sensor histidine kinase"/>
    <property type="match status" value="1"/>
</dbReference>
<evidence type="ECO:0000313" key="18">
    <source>
        <dbReference type="Proteomes" id="UP000184386"/>
    </source>
</evidence>
<dbReference type="PRINTS" id="PR00344">
    <property type="entry name" value="BCTRLSENSOR"/>
</dbReference>
<dbReference type="InterPro" id="IPR004358">
    <property type="entry name" value="Sig_transdc_His_kin-like_C"/>
</dbReference>
<comment type="subcellular location">
    <subcellularLocation>
        <location evidence="2">Cell membrane</location>
        <topology evidence="2">Multi-pass membrane protein</topology>
    </subcellularLocation>
</comment>
<dbReference type="InterPro" id="IPR050398">
    <property type="entry name" value="HssS/ArlS-like"/>
</dbReference>
<evidence type="ECO:0000256" key="6">
    <source>
        <dbReference type="ARBA" id="ARBA00022679"/>
    </source>
</evidence>
<dbReference type="GO" id="GO:0000155">
    <property type="term" value="F:phosphorelay sensor kinase activity"/>
    <property type="evidence" value="ECO:0007669"/>
    <property type="project" value="InterPro"/>
</dbReference>
<dbReference type="InterPro" id="IPR003594">
    <property type="entry name" value="HATPase_dom"/>
</dbReference>
<dbReference type="PANTHER" id="PTHR45528:SF1">
    <property type="entry name" value="SENSOR HISTIDINE KINASE CPXA"/>
    <property type="match status" value="1"/>
</dbReference>
<comment type="catalytic activity">
    <reaction evidence="1">
        <text>ATP + protein L-histidine = ADP + protein N-phospho-L-histidine.</text>
        <dbReference type="EC" id="2.7.13.3"/>
    </reaction>
</comment>
<keyword evidence="6" id="KW-0808">Transferase</keyword>
<evidence type="ECO:0000256" key="8">
    <source>
        <dbReference type="ARBA" id="ARBA00022741"/>
    </source>
</evidence>
<evidence type="ECO:0000256" key="7">
    <source>
        <dbReference type="ARBA" id="ARBA00022692"/>
    </source>
</evidence>
<evidence type="ECO:0000256" key="10">
    <source>
        <dbReference type="ARBA" id="ARBA00022840"/>
    </source>
</evidence>
<evidence type="ECO:0000256" key="14">
    <source>
        <dbReference type="SAM" id="Coils"/>
    </source>
</evidence>
<keyword evidence="7 15" id="KW-0812">Transmembrane</keyword>
<keyword evidence="5" id="KW-0597">Phosphoprotein</keyword>
<evidence type="ECO:0000256" key="9">
    <source>
        <dbReference type="ARBA" id="ARBA00022777"/>
    </source>
</evidence>
<dbReference type="Proteomes" id="UP000184386">
    <property type="component" value="Unassembled WGS sequence"/>
</dbReference>